<proteinExistence type="predicted"/>
<dbReference type="SUPFAM" id="SSF54695">
    <property type="entry name" value="POZ domain"/>
    <property type="match status" value="1"/>
</dbReference>
<dbReference type="PANTHER" id="PTHR15600:SF42">
    <property type="entry name" value="SACSIN"/>
    <property type="match status" value="1"/>
</dbReference>
<protein>
    <recommendedName>
        <fullName evidence="1">BTB domain-containing protein</fullName>
    </recommendedName>
</protein>
<dbReference type="GO" id="GO:0030544">
    <property type="term" value="F:Hsp70 protein binding"/>
    <property type="evidence" value="ECO:0007669"/>
    <property type="project" value="TreeGrafter"/>
</dbReference>
<comment type="caution">
    <text evidence="2">The sequence shown here is derived from an EMBL/GenBank/DDBJ whole genome shotgun (WGS) entry which is preliminary data.</text>
</comment>
<dbReference type="PANTHER" id="PTHR15600">
    <property type="entry name" value="SACSIN"/>
    <property type="match status" value="1"/>
</dbReference>
<reference evidence="2" key="1">
    <citation type="submission" date="2022-07" db="EMBL/GenBank/DDBJ databases">
        <title>Genome Sequence of Agrocybe chaxingu.</title>
        <authorList>
            <person name="Buettner E."/>
        </authorList>
    </citation>
    <scope>NUCLEOTIDE SEQUENCE</scope>
    <source>
        <strain evidence="2">MP-N11</strain>
    </source>
</reference>
<dbReference type="CDD" id="cd18186">
    <property type="entry name" value="BTB_POZ_ZBTB_KLHL-like"/>
    <property type="match status" value="1"/>
</dbReference>
<sequence>MDEPYAQGTSPIASLRAILQDYIFSVGIFRELLQNSDDAGASKQIFVLDRRTHSSERLYHPKLSDAQGPALLAFNNAVFKPEDWEALKNQHESSKVDDSSKIGKYGVGFRSVFHITDCPQILSDQFLAIFDPLCANMDRPGAKINVMDVSANSHGQLTAFEWFWEPNWTGTCFKGTVVRCPLRKTASRISNQVVSPAQIYKLFNDFIERELDISLLFLSHIKEIEIYDVDSSGKATCLAKLSMARSEENLMPGTCTHAATTTTIHKGVTHEKTWRISRSTFSQAEAVQQLSAASSGNTDGVLDRVLTEHKLLPEIGIAADVSTRHPDSVSTRLFTYLPLPVFTRYPVHIHALFAINRQRNELRNPREIGVNPGTTDHILIEWNKLLFNRYIPEAWKIFMETVIRWDNVANVFVLWPPAQAASGNIGLYAPSFAKDFLRSIIDTRASVWPVFRQNHEMPLVYKSLDLLIAVEPGTLDTVLRSLTKNGLQLTCPPRYVFDLIKAHGGNAVLTPEVANTYLRKHVAVLAQTSEKELNTILEYLLSTREVLNLVGLPLVPLANGIRVALEPAGPQVSQVYTILTRQEFNAFGSCDGEAIPLEKIPMVAQSTFLTAPGKLNVEALQVPRIIHYLTLYPNRLDLDLSVARTDSRASKWLSTFWVWMNKYPGKNELFPQIRHLYLLPSKHGLRKAEAPLFQARNESPLFVNPLSSLGVPFLDEAFDISAYSVLMHYGLLARIIDIHALLDSIPLKHSNALPAEECTKVLKLLAQSANSSCDARGQFSEAQRRKLKQLPIYPVLGLSAHRSVAPDIETVWTSIPEGRAVKSIFDKPPFVPIIDGLVFVGLNTIAPSLLKHLEPEKPVSFTNIELLELAINDFTSQSPQLQAAALAFVVQNKSKIPPYFLENIKCTEFVHVLDGSQRQPDAVVNPESSIAPLFRGLNNRPRIETSSEKVIVQSLASLGLMKAKLTLEVVKERIGYISASHSSAHALALSQALLSLIAKTNLDFSKLALDREERWLPAAHGVHSPKECHDAFLHSRYLFDRVLALVEGYSIPASLRSALGWDQPIETDVLIHQLDRVLGERGDIFDCVVEVIKELSLRDCEEHTERLKVLTKDRKWVPTTNRGKELSEAMYATFMDPIPDSGFSHILDISPNAELLLRKLGCQDRPSVTAINARLRSYESKQSEHLSPVVLKVVCNLLRSLPKEIPDEERSTILIPDSRSCLRPLANADSIVHPDIDESLAQRLGIKRLGLKYADLHIPLGRRMGETPVTTVRKNLKQHYNIKQFPTEFLANAADAHATQFTLLANDCYPRYLEGQHALSQKMALFCTCPSLIVYNNAMFSPKDFEGICETSIGGKAGQVDTIGRFGLGALTMFYFTETIFILPLRRMEHCAGVVDSVIFTDFWDVGRIEREVHDYFRDLAPNCLFFTKIEVIDARLRHAGAIEDVSWQFHATRTEQSREGTYRRTDVNIRGLSSKTSWKVVRRSVARDQIPSDVLSIQDSKRMPVVQMAIPCNAPISNTPFQFFAILPLGITTSLPMHISASFILSPDRRGIRHDEYGNPESSYNIWLLSQVIPDLYLFALEQIIRIRDVRPLFPGLDRGKEDTFSRLVVDGFYSTLKTSTRSIFSSDSSVILTPQTAVISEHEPPSVKRALSIIGSSNIVTLPGPIRELAIKAGLARVDPAFVKEEISGKGTTWITNELSEDFKILEDIVEYLTDKGQSAERVLGLQLVPLEDGTFGTIEDKNWHSRYFVWKPKITGMPHNFEPRHFVHPKFKAKDLLKLDLNIGPLDPASMKRFFEDRFFSLDFGDMGDIVGPIEADEWVHAFWTSWEEYERLGLKYADISQYALVPTIQHGRCVSLEQCKNGAVLTVAGTAREKIAMRAVLDVLGVDVSPEFPPLKFETFLFRISSFQDLIADKFSQLESGLVDSFATWARSEIGPNIPDHLLPVAQQLPIWPSTFSGSGTELRPASTVHCLPDALSREVAAEFLNVPVSSSPSLKHLKGLNISFSEIQNYLVLPASLNEEQLTSYKRFLEIWLNNLPNSSTDPIAVPTPDLTIRYSNDLYARHQLFLAAFGDTSPNFVHPDFRDLEAKLSGHGLKNENDLDSMMFQDCVASRDLTQGEDRVARAVVLFDTYCTQLPLRVLADDQTSWRLLDDLAFVPRRMEDSRRLEQGANQPGLEIPDTVTDLEEIVSPNELVRQEFEAIAWSQRASFLEQPHQRVLVAHPSLGKPSFGEVLAHLRYLASLRDLSGAQRRILLHDIESTYRFMNNNTDPENAASIVEKLREEKLFLNVDDPATTSNWQWDNADSLAFVDVDDEQGSIRSVREFLKPFEKILLASGVVKVQHPMPMPRNESATDESSRKLRGMYDGFQELRRKKVLVDVVFIGYEQDEEEDEPLVAHRVFLAVSSDYFADTFSSGFEESLDGSAESPIPLDVSEHSRKCVRLVLDFIYTNKFVVDNLTLDLLLDILKLSHYWRVTNLFEDVQRQIVNRRLINPDTLERIRAMAERLNAEGLLQRTEEYSTTNEAYIRKLQDRRGS</sequence>
<name>A0A9W8JZ94_9AGAR</name>
<dbReference type="SMART" id="SM00225">
    <property type="entry name" value="BTB"/>
    <property type="match status" value="1"/>
</dbReference>
<accession>A0A9W8JZ94</accession>
<keyword evidence="3" id="KW-1185">Reference proteome</keyword>
<dbReference type="SUPFAM" id="SSF55874">
    <property type="entry name" value="ATPase domain of HSP90 chaperone/DNA topoisomerase II/histidine kinase"/>
    <property type="match status" value="2"/>
</dbReference>
<dbReference type="EMBL" id="JANKHO010000596">
    <property type="protein sequence ID" value="KAJ3508077.1"/>
    <property type="molecule type" value="Genomic_DNA"/>
</dbReference>
<dbReference type="Gene3D" id="3.30.710.10">
    <property type="entry name" value="Potassium Channel Kv1.1, Chain A"/>
    <property type="match status" value="1"/>
</dbReference>
<evidence type="ECO:0000259" key="1">
    <source>
        <dbReference type="PROSITE" id="PS50097"/>
    </source>
</evidence>
<dbReference type="InterPro" id="IPR000210">
    <property type="entry name" value="BTB/POZ_dom"/>
</dbReference>
<feature type="domain" description="BTB" evidence="1">
    <location>
        <begin position="2382"/>
        <end position="2461"/>
    </location>
</feature>
<dbReference type="InterPro" id="IPR011333">
    <property type="entry name" value="SKP1/BTB/POZ_sf"/>
</dbReference>
<dbReference type="OrthoDB" id="1262810at2759"/>
<dbReference type="InterPro" id="IPR058210">
    <property type="entry name" value="SACS/Nov_dom"/>
</dbReference>
<evidence type="ECO:0000313" key="2">
    <source>
        <dbReference type="EMBL" id="KAJ3508077.1"/>
    </source>
</evidence>
<dbReference type="Proteomes" id="UP001148786">
    <property type="component" value="Unassembled WGS sequence"/>
</dbReference>
<dbReference type="PROSITE" id="PS50097">
    <property type="entry name" value="BTB"/>
    <property type="match status" value="1"/>
</dbReference>
<dbReference type="InterPro" id="IPR052972">
    <property type="entry name" value="Sacsin_chaperone_reg"/>
</dbReference>
<gene>
    <name evidence="2" type="ORF">NLJ89_g5949</name>
</gene>
<dbReference type="NCBIfam" id="NF047352">
    <property type="entry name" value="P_loop_sacsin"/>
    <property type="match status" value="1"/>
</dbReference>
<dbReference type="Pfam" id="PF25794">
    <property type="entry name" value="SACS"/>
    <property type="match status" value="2"/>
</dbReference>
<dbReference type="Pfam" id="PF00651">
    <property type="entry name" value="BTB"/>
    <property type="match status" value="1"/>
</dbReference>
<evidence type="ECO:0000313" key="3">
    <source>
        <dbReference type="Proteomes" id="UP001148786"/>
    </source>
</evidence>
<dbReference type="InterPro" id="IPR036890">
    <property type="entry name" value="HATPase_C_sf"/>
</dbReference>
<organism evidence="2 3">
    <name type="scientific">Agrocybe chaxingu</name>
    <dbReference type="NCBI Taxonomy" id="84603"/>
    <lineage>
        <taxon>Eukaryota</taxon>
        <taxon>Fungi</taxon>
        <taxon>Dikarya</taxon>
        <taxon>Basidiomycota</taxon>
        <taxon>Agaricomycotina</taxon>
        <taxon>Agaricomycetes</taxon>
        <taxon>Agaricomycetidae</taxon>
        <taxon>Agaricales</taxon>
        <taxon>Agaricineae</taxon>
        <taxon>Strophariaceae</taxon>
        <taxon>Agrocybe</taxon>
    </lineage>
</organism>